<dbReference type="STRING" id="1579316.RC74_18110"/>
<dbReference type="OrthoDB" id="7876148at2"/>
<evidence type="ECO:0000313" key="2">
    <source>
        <dbReference type="Proteomes" id="UP000070371"/>
    </source>
</evidence>
<dbReference type="Proteomes" id="UP000070371">
    <property type="component" value="Chromosome"/>
</dbReference>
<dbReference type="KEGG" id="hat:RC74_18110"/>
<dbReference type="EMBL" id="CP014327">
    <property type="protein sequence ID" value="AML52916.1"/>
    <property type="molecule type" value="Genomic_DNA"/>
</dbReference>
<accession>A0A126V4W2</accession>
<dbReference type="AlphaFoldDB" id="A0A126V4W2"/>
<reference evidence="1 2" key="1">
    <citation type="submission" date="2016-02" db="EMBL/GenBank/DDBJ databases">
        <title>Complete genome sequence of Halocynthiibacter arcticus PAMC 20958t from arctic marine sediment.</title>
        <authorList>
            <person name="Lee Y.M."/>
            <person name="Baek K."/>
            <person name="Lee H.K."/>
            <person name="Shin S.C."/>
        </authorList>
    </citation>
    <scope>NUCLEOTIDE SEQUENCE [LARGE SCALE GENOMIC DNA]</scope>
    <source>
        <strain evidence="1">PAMC 20958</strain>
    </source>
</reference>
<protein>
    <submittedName>
        <fullName evidence="1">Uncharacterized protein</fullName>
    </submittedName>
</protein>
<keyword evidence="2" id="KW-1185">Reference proteome</keyword>
<dbReference type="RefSeq" id="WP_039000810.1">
    <property type="nucleotide sequence ID" value="NZ_CP014327.1"/>
</dbReference>
<evidence type="ECO:0000313" key="1">
    <source>
        <dbReference type="EMBL" id="AML52916.1"/>
    </source>
</evidence>
<name>A0A126V4W2_9RHOB</name>
<organism evidence="1 2">
    <name type="scientific">Falsihalocynthiibacter arcticus</name>
    <dbReference type="NCBI Taxonomy" id="1579316"/>
    <lineage>
        <taxon>Bacteria</taxon>
        <taxon>Pseudomonadati</taxon>
        <taxon>Pseudomonadota</taxon>
        <taxon>Alphaproteobacteria</taxon>
        <taxon>Rhodobacterales</taxon>
        <taxon>Roseobacteraceae</taxon>
        <taxon>Falsihalocynthiibacter</taxon>
    </lineage>
</organism>
<proteinExistence type="predicted"/>
<sequence length="77" mass="8569">MGVLDDLADELARDALDAGDRMGQNEYYREVAKVLSESSATLEETFLTSIRIRLAERRGRAFLTESLSDFAKGARKA</sequence>
<gene>
    <name evidence="1" type="ORF">RC74_18110</name>
</gene>